<name>A0A507C598_9FUNG</name>
<evidence type="ECO:0000256" key="5">
    <source>
        <dbReference type="ARBA" id="ARBA00023136"/>
    </source>
</evidence>
<dbReference type="Proteomes" id="UP000320475">
    <property type="component" value="Unassembled WGS sequence"/>
</dbReference>
<evidence type="ECO:0008006" key="10">
    <source>
        <dbReference type="Google" id="ProtNLM"/>
    </source>
</evidence>
<dbReference type="AlphaFoldDB" id="A0A507C598"/>
<comment type="subcellular location">
    <subcellularLocation>
        <location evidence="1">Membrane</location>
        <topology evidence="1">Multi-pass membrane protein</topology>
    </subcellularLocation>
</comment>
<sequence length="425" mass="47375">MAPRATSARKIAYRRGADTDMWTHDRLVMVMSDHDYESEATVAIDTAFKQQRLKAWQPLLTPNSILPVFFVLGSIFVPIGIGLYVASQKVNEVMLDYTDCPTAPATLTTVQNHGPMTAWSYVPATQTCTIQFTVPSQMSPPVFLYYRLTNFFQNHRRYVKSFDSSQLAGNLITTAASINSQCDPLRYGNCLHPSATSPYCMNTTGLDINAQIYPAGLIANSMFTDQIENLTCVSTTSTWPNNAVCPGTAFQFTEKGIAWPADTAKYKVTEYASAAHSAQIPTMLVPPPSWRTAFPAKWGNGYTAANLPNIATWERFQVWMRTAGLPTFRKLWGRNDADSLYPAIWQIQIQSLYNVTAYGGTKAIIISTTSIIGGKNFFLGTAYVTIGTLCWVFGIGFLARHMLYPRKMGDHTYLSWNQPQVHPER</sequence>
<dbReference type="PANTHER" id="PTHR10926">
    <property type="entry name" value="CELL CYCLE CONTROL PROTEIN 50"/>
    <property type="match status" value="1"/>
</dbReference>
<dbReference type="GO" id="GO:0045332">
    <property type="term" value="P:phospholipid translocation"/>
    <property type="evidence" value="ECO:0007669"/>
    <property type="project" value="UniProtKB-UniRule"/>
</dbReference>
<keyword evidence="4 7" id="KW-1133">Transmembrane helix</keyword>
<evidence type="ECO:0000256" key="6">
    <source>
        <dbReference type="PIRNR" id="PIRNR015840"/>
    </source>
</evidence>
<evidence type="ECO:0000256" key="3">
    <source>
        <dbReference type="ARBA" id="ARBA00022692"/>
    </source>
</evidence>
<dbReference type="GO" id="GO:0005886">
    <property type="term" value="C:plasma membrane"/>
    <property type="evidence" value="ECO:0007669"/>
    <property type="project" value="TreeGrafter"/>
</dbReference>
<evidence type="ECO:0000256" key="1">
    <source>
        <dbReference type="ARBA" id="ARBA00004141"/>
    </source>
</evidence>
<accession>A0A507C598</accession>
<evidence type="ECO:0000256" key="4">
    <source>
        <dbReference type="ARBA" id="ARBA00022989"/>
    </source>
</evidence>
<evidence type="ECO:0000256" key="2">
    <source>
        <dbReference type="ARBA" id="ARBA00009457"/>
    </source>
</evidence>
<keyword evidence="3 7" id="KW-0812">Transmembrane</keyword>
<dbReference type="EMBL" id="QEAM01000913">
    <property type="protein sequence ID" value="TPX33156.1"/>
    <property type="molecule type" value="Genomic_DNA"/>
</dbReference>
<comment type="caution">
    <text evidence="8">The sequence shown here is derived from an EMBL/GenBank/DDBJ whole genome shotgun (WGS) entry which is preliminary data.</text>
</comment>
<organism evidence="8 9">
    <name type="scientific">Synchytrium endobioticum</name>
    <dbReference type="NCBI Taxonomy" id="286115"/>
    <lineage>
        <taxon>Eukaryota</taxon>
        <taxon>Fungi</taxon>
        <taxon>Fungi incertae sedis</taxon>
        <taxon>Chytridiomycota</taxon>
        <taxon>Chytridiomycota incertae sedis</taxon>
        <taxon>Chytridiomycetes</taxon>
        <taxon>Synchytriales</taxon>
        <taxon>Synchytriaceae</taxon>
        <taxon>Synchytrium</taxon>
    </lineage>
</organism>
<feature type="transmembrane region" description="Helical" evidence="7">
    <location>
        <begin position="377"/>
        <end position="399"/>
    </location>
</feature>
<evidence type="ECO:0000256" key="7">
    <source>
        <dbReference type="SAM" id="Phobius"/>
    </source>
</evidence>
<dbReference type="Pfam" id="PF03381">
    <property type="entry name" value="CDC50"/>
    <property type="match status" value="1"/>
</dbReference>
<feature type="transmembrane region" description="Helical" evidence="7">
    <location>
        <begin position="64"/>
        <end position="86"/>
    </location>
</feature>
<proteinExistence type="inferred from homology"/>
<dbReference type="GO" id="GO:0005794">
    <property type="term" value="C:Golgi apparatus"/>
    <property type="evidence" value="ECO:0007669"/>
    <property type="project" value="TreeGrafter"/>
</dbReference>
<evidence type="ECO:0000313" key="8">
    <source>
        <dbReference type="EMBL" id="TPX33156.1"/>
    </source>
</evidence>
<gene>
    <name evidence="8" type="ORF">SeLEV6574_g08404</name>
</gene>
<reference evidence="8 9" key="1">
    <citation type="journal article" date="2019" name="Sci. Rep.">
        <title>Comparative genomics of chytrid fungi reveal insights into the obligate biotrophic and pathogenic lifestyle of Synchytrium endobioticum.</title>
        <authorList>
            <person name="van de Vossenberg B.T.L.H."/>
            <person name="Warris S."/>
            <person name="Nguyen H.D.T."/>
            <person name="van Gent-Pelzer M.P.E."/>
            <person name="Joly D.L."/>
            <person name="van de Geest H.C."/>
            <person name="Bonants P.J.M."/>
            <person name="Smith D.S."/>
            <person name="Levesque C.A."/>
            <person name="van der Lee T.A.J."/>
        </authorList>
    </citation>
    <scope>NUCLEOTIDE SEQUENCE [LARGE SCALE GENOMIC DNA]</scope>
    <source>
        <strain evidence="8 9">LEV6574</strain>
    </source>
</reference>
<dbReference type="OrthoDB" id="340608at2759"/>
<dbReference type="InterPro" id="IPR005045">
    <property type="entry name" value="CDC50/LEM3_fam"/>
</dbReference>
<keyword evidence="5 6" id="KW-0472">Membrane</keyword>
<dbReference type="PIRSF" id="PIRSF015840">
    <property type="entry name" value="DUF284_TM_euk"/>
    <property type="match status" value="1"/>
</dbReference>
<evidence type="ECO:0000313" key="9">
    <source>
        <dbReference type="Proteomes" id="UP000320475"/>
    </source>
</evidence>
<dbReference type="GO" id="GO:0005783">
    <property type="term" value="C:endoplasmic reticulum"/>
    <property type="evidence" value="ECO:0007669"/>
    <property type="project" value="TreeGrafter"/>
</dbReference>
<dbReference type="VEuPathDB" id="FungiDB:SeMB42_g07958"/>
<protein>
    <recommendedName>
        <fullName evidence="10">Cell cycle control protein</fullName>
    </recommendedName>
</protein>
<comment type="similarity">
    <text evidence="2 6">Belongs to the CDC50/LEM3 family.</text>
</comment>
<dbReference type="PANTHER" id="PTHR10926:SF0">
    <property type="entry name" value="CDC50, ISOFORM A"/>
    <property type="match status" value="1"/>
</dbReference>